<sequence>MSNAYLLSEHVFVLTTLIYRSQLNLSCRSAELQALVEQARTRNAGLNITGVLLSKGDDVLQLLEGSEESVVRLFQKIREDKRHSGVVELMRDYGPRRRFENVGMLLFDLQNQSPKDVLQSVLHYSKLDSYLTSDDRVFKFIQTFITGKRPAPSGARFAPEKWTLSPEKSPFGESLGLLDRQTCQFALQPIVEPLEGKISSLEALIRGNDGGSPEHFFSRLDQDKIYEVDLQTKAWAFALADKLGIGSHKIAVNLLPMSLVKVPGAVEFLVEQIKQHGLQPEQVVIEVTENEMISGFNKFNSAIKHLRAEGIGLAIDDFGSGYAGLSLLTRFQPDKIKIDREIVSNIHLSGPKQAIVRSIVSCCTDLEITLVAEGIEKLEEWCWLESAGIRRFQGFLFARPALNGVGDISWPHLVR</sequence>
<name>G8LQ74_9ENTR</name>
<dbReference type="Gene3D" id="3.20.20.450">
    <property type="entry name" value="EAL domain"/>
    <property type="match status" value="1"/>
</dbReference>
<dbReference type="EMBL" id="CP002886">
    <property type="protein sequence ID" value="AEW73722.1"/>
    <property type="molecule type" value="Genomic_DNA"/>
</dbReference>
<evidence type="ECO:0000259" key="1">
    <source>
        <dbReference type="PROSITE" id="PS50883"/>
    </source>
</evidence>
<feature type="domain" description="EAL" evidence="1">
    <location>
        <begin position="164"/>
        <end position="414"/>
    </location>
</feature>
<dbReference type="PROSITE" id="PS50925">
    <property type="entry name" value="BLUF"/>
    <property type="match status" value="1"/>
</dbReference>
<dbReference type="GO" id="GO:0071949">
    <property type="term" value="F:FAD binding"/>
    <property type="evidence" value="ECO:0007669"/>
    <property type="project" value="InterPro"/>
</dbReference>
<dbReference type="SUPFAM" id="SSF54975">
    <property type="entry name" value="Acylphosphatase/BLUF domain-like"/>
    <property type="match status" value="1"/>
</dbReference>
<dbReference type="InterPro" id="IPR036046">
    <property type="entry name" value="Acylphosphatase-like_dom_sf"/>
</dbReference>
<reference evidence="3 4" key="1">
    <citation type="journal article" date="2011" name="Stand. Genomic Sci.">
        <title>Complete genome of the onion pathogen Enterobacter cloacae EcWSU1.</title>
        <authorList>
            <person name="Humann J.L."/>
            <person name="Wildung M."/>
            <person name="Cheng C.H."/>
            <person name="Lee T."/>
            <person name="Stewart J.E."/>
            <person name="Drew J.C."/>
            <person name="Triplett E.W."/>
            <person name="Main D."/>
            <person name="Schroeder B.K."/>
        </authorList>
    </citation>
    <scope>NUCLEOTIDE SEQUENCE [LARGE SCALE GENOMIC DNA]</scope>
    <source>
        <strain evidence="3 4">EcWSU1</strain>
    </source>
</reference>
<dbReference type="InterPro" id="IPR007024">
    <property type="entry name" value="BLUF_domain"/>
</dbReference>
<dbReference type="InterPro" id="IPR035919">
    <property type="entry name" value="EAL_sf"/>
</dbReference>
<dbReference type="eggNOG" id="COG2200">
    <property type="taxonomic scope" value="Bacteria"/>
</dbReference>
<dbReference type="AlphaFoldDB" id="G8LQ74"/>
<dbReference type="SUPFAM" id="SSF141868">
    <property type="entry name" value="EAL domain-like"/>
    <property type="match status" value="1"/>
</dbReference>
<dbReference type="Proteomes" id="UP000007838">
    <property type="component" value="Chromosome"/>
</dbReference>
<dbReference type="PROSITE" id="PS50883">
    <property type="entry name" value="EAL"/>
    <property type="match status" value="1"/>
</dbReference>
<protein>
    <submittedName>
        <fullName evidence="3">Blue light-and temperature-regulated antirepressor YcgF</fullName>
    </submittedName>
</protein>
<dbReference type="HOGENOM" id="CLU_000445_70_33_6"/>
<feature type="domain" description="BLUF" evidence="2">
    <location>
        <begin position="14"/>
        <end position="105"/>
    </location>
</feature>
<dbReference type="SMART" id="SM00052">
    <property type="entry name" value="EAL"/>
    <property type="match status" value="1"/>
</dbReference>
<proteinExistence type="predicted"/>
<dbReference type="Pfam" id="PF04940">
    <property type="entry name" value="BLUF"/>
    <property type="match status" value="1"/>
</dbReference>
<dbReference type="KEGG" id="eec:EcWSU1_02287"/>
<dbReference type="GO" id="GO:0071111">
    <property type="term" value="F:cyclic-guanylate-specific phosphodiesterase activity"/>
    <property type="evidence" value="ECO:0007669"/>
    <property type="project" value="InterPro"/>
</dbReference>
<organism evidence="3 4">
    <name type="scientific">Enterobacter ludwigii</name>
    <dbReference type="NCBI Taxonomy" id="299767"/>
    <lineage>
        <taxon>Bacteria</taxon>
        <taxon>Pseudomonadati</taxon>
        <taxon>Pseudomonadota</taxon>
        <taxon>Gammaproteobacteria</taxon>
        <taxon>Enterobacterales</taxon>
        <taxon>Enterobacteriaceae</taxon>
        <taxon>Enterobacter</taxon>
        <taxon>Enterobacter cloacae complex</taxon>
    </lineage>
</organism>
<evidence type="ECO:0000313" key="3">
    <source>
        <dbReference type="EMBL" id="AEW73722.1"/>
    </source>
</evidence>
<dbReference type="InterPro" id="IPR050706">
    <property type="entry name" value="Cyclic-di-GMP_PDE-like"/>
</dbReference>
<evidence type="ECO:0000313" key="4">
    <source>
        <dbReference type="Proteomes" id="UP000007838"/>
    </source>
</evidence>
<evidence type="ECO:0000259" key="2">
    <source>
        <dbReference type="PROSITE" id="PS50925"/>
    </source>
</evidence>
<dbReference type="Gene3D" id="3.30.70.100">
    <property type="match status" value="1"/>
</dbReference>
<accession>G8LQ74</accession>
<dbReference type="InterPro" id="IPR001633">
    <property type="entry name" value="EAL_dom"/>
</dbReference>
<dbReference type="PANTHER" id="PTHR33121:SF15">
    <property type="entry name" value="BLUE LIGHT- AND TEMPERATURE-REGULATED ANTIREPRESSOR BLUF"/>
    <property type="match status" value="1"/>
</dbReference>
<dbReference type="SMART" id="SM01034">
    <property type="entry name" value="BLUF"/>
    <property type="match status" value="1"/>
</dbReference>
<dbReference type="GO" id="GO:0009882">
    <property type="term" value="F:blue light photoreceptor activity"/>
    <property type="evidence" value="ECO:0007669"/>
    <property type="project" value="InterPro"/>
</dbReference>
<dbReference type="PANTHER" id="PTHR33121">
    <property type="entry name" value="CYCLIC DI-GMP PHOSPHODIESTERASE PDEF"/>
    <property type="match status" value="1"/>
</dbReference>
<gene>
    <name evidence="3" type="primary">ycgF</name>
    <name evidence="3" type="ORF">EcWSU1_02287</name>
</gene>
<dbReference type="Pfam" id="PF00563">
    <property type="entry name" value="EAL"/>
    <property type="match status" value="1"/>
</dbReference>
<dbReference type="CDD" id="cd01948">
    <property type="entry name" value="EAL"/>
    <property type="match status" value="1"/>
</dbReference>